<feature type="compositionally biased region" description="Acidic residues" evidence="1">
    <location>
        <begin position="230"/>
        <end position="244"/>
    </location>
</feature>
<organism evidence="2 3">
    <name type="scientific">Corynespora cassiicola Philippines</name>
    <dbReference type="NCBI Taxonomy" id="1448308"/>
    <lineage>
        <taxon>Eukaryota</taxon>
        <taxon>Fungi</taxon>
        <taxon>Dikarya</taxon>
        <taxon>Ascomycota</taxon>
        <taxon>Pezizomycotina</taxon>
        <taxon>Dothideomycetes</taxon>
        <taxon>Pleosporomycetidae</taxon>
        <taxon>Pleosporales</taxon>
        <taxon>Corynesporascaceae</taxon>
        <taxon>Corynespora</taxon>
    </lineage>
</organism>
<feature type="region of interest" description="Disordered" evidence="1">
    <location>
        <begin position="422"/>
        <end position="453"/>
    </location>
</feature>
<feature type="compositionally biased region" description="Acidic residues" evidence="1">
    <location>
        <begin position="56"/>
        <end position="65"/>
    </location>
</feature>
<dbReference type="OrthoDB" id="5423707at2759"/>
<reference evidence="2 3" key="1">
    <citation type="journal article" date="2018" name="Front. Microbiol.">
        <title>Genome-Wide Analysis of Corynespora cassiicola Leaf Fall Disease Putative Effectors.</title>
        <authorList>
            <person name="Lopez D."/>
            <person name="Ribeiro S."/>
            <person name="Label P."/>
            <person name="Fumanal B."/>
            <person name="Venisse J.S."/>
            <person name="Kohler A."/>
            <person name="de Oliveira R.R."/>
            <person name="Labutti K."/>
            <person name="Lipzen A."/>
            <person name="Lail K."/>
            <person name="Bauer D."/>
            <person name="Ohm R.A."/>
            <person name="Barry K.W."/>
            <person name="Spatafora J."/>
            <person name="Grigoriev I.V."/>
            <person name="Martin F.M."/>
            <person name="Pujade-Renaud V."/>
        </authorList>
    </citation>
    <scope>NUCLEOTIDE SEQUENCE [LARGE SCALE GENOMIC DNA]</scope>
    <source>
        <strain evidence="2 3">Philippines</strain>
    </source>
</reference>
<evidence type="ECO:0008006" key="4">
    <source>
        <dbReference type="Google" id="ProtNLM"/>
    </source>
</evidence>
<feature type="compositionally biased region" description="Polar residues" evidence="1">
    <location>
        <begin position="1"/>
        <end position="20"/>
    </location>
</feature>
<feature type="compositionally biased region" description="Basic and acidic residues" evidence="1">
    <location>
        <begin position="257"/>
        <end position="273"/>
    </location>
</feature>
<feature type="region of interest" description="Disordered" evidence="1">
    <location>
        <begin position="1"/>
        <end position="312"/>
    </location>
</feature>
<feature type="region of interest" description="Disordered" evidence="1">
    <location>
        <begin position="339"/>
        <end position="362"/>
    </location>
</feature>
<dbReference type="InterPro" id="IPR013268">
    <property type="entry name" value="UTP16"/>
</dbReference>
<feature type="compositionally biased region" description="Low complexity" evidence="1">
    <location>
        <begin position="245"/>
        <end position="256"/>
    </location>
</feature>
<feature type="compositionally biased region" description="Basic and acidic residues" evidence="1">
    <location>
        <begin position="89"/>
        <end position="102"/>
    </location>
</feature>
<name>A0A2T2PAF8_CORCC</name>
<sequence length="453" mass="49985">MVTTRRGTGTGPSVESTPRSSVRKTRAKRELDTEETPTASKRRRKSVEIQKKSPAESEDIQESTEESSKNSEVDVSETVEVNADNASEDPSRAISVDKDLPIRRRSSPEVVIQKTSEAETEDEPDFHTPAQIASSVASRAPVEDPTPVPVKTAAKRGRKGKKSVDESPAPASSFPDEIPSSTWETENVVSPAQEDGSEPTPKPKKMRFGSEEPAEPSAILPEPSATAPEVEAEDDDGSDSDEAPEVVTAATAVSKAKAAEEDASRAHKAQQEKARRKRQERQDRIAEEQAEKRKREEKKAKKLARQEEKQAAAFKFEPVRTALDVDMDNLPALLPESILEAAGDQRPPTPPRVRAGKSAEELKKEKLNRHIKFLEHGEKPIKDVKKGNLNVSVLAKQSMLLAPKVNRNTKNVREHWLKGRQVEKRTKSGKRRMEFKKVERRAGGGGFLRGGDD</sequence>
<dbReference type="GO" id="GO:0006364">
    <property type="term" value="P:rRNA processing"/>
    <property type="evidence" value="ECO:0007669"/>
    <property type="project" value="InterPro"/>
</dbReference>
<feature type="compositionally biased region" description="Basic and acidic residues" evidence="1">
    <location>
        <begin position="280"/>
        <end position="310"/>
    </location>
</feature>
<feature type="compositionally biased region" description="Basic and acidic residues" evidence="1">
    <location>
        <begin position="422"/>
        <end position="442"/>
    </location>
</feature>
<protein>
    <recommendedName>
        <fullName evidence="4">U3 snoRNA associated-domain-containing protein</fullName>
    </recommendedName>
</protein>
<dbReference type="GO" id="GO:0030515">
    <property type="term" value="F:snoRNA binding"/>
    <property type="evidence" value="ECO:0007669"/>
    <property type="project" value="InterPro"/>
</dbReference>
<dbReference type="STRING" id="1448308.A0A2T2PAF8"/>
<dbReference type="EMBL" id="KZ678128">
    <property type="protein sequence ID" value="PSN74641.1"/>
    <property type="molecule type" value="Genomic_DNA"/>
</dbReference>
<proteinExistence type="predicted"/>
<evidence type="ECO:0000313" key="3">
    <source>
        <dbReference type="Proteomes" id="UP000240883"/>
    </source>
</evidence>
<feature type="compositionally biased region" description="Polar residues" evidence="1">
    <location>
        <begin position="179"/>
        <end position="190"/>
    </location>
</feature>
<feature type="compositionally biased region" description="Gly residues" evidence="1">
    <location>
        <begin position="443"/>
        <end position="453"/>
    </location>
</feature>
<dbReference type="Proteomes" id="UP000240883">
    <property type="component" value="Unassembled WGS sequence"/>
</dbReference>
<keyword evidence="3" id="KW-1185">Reference proteome</keyword>
<gene>
    <name evidence="2" type="ORF">BS50DRAFT_567441</name>
</gene>
<dbReference type="AlphaFoldDB" id="A0A2T2PAF8"/>
<evidence type="ECO:0000256" key="1">
    <source>
        <dbReference type="SAM" id="MobiDB-lite"/>
    </source>
</evidence>
<dbReference type="Pfam" id="PF08297">
    <property type="entry name" value="U3_snoRNA_assoc"/>
    <property type="match status" value="1"/>
</dbReference>
<evidence type="ECO:0000313" key="2">
    <source>
        <dbReference type="EMBL" id="PSN74641.1"/>
    </source>
</evidence>
<feature type="compositionally biased region" description="Basic and acidic residues" evidence="1">
    <location>
        <begin position="46"/>
        <end position="55"/>
    </location>
</feature>
<accession>A0A2T2PAF8</accession>